<evidence type="ECO:0000313" key="2">
    <source>
        <dbReference type="EMBL" id="KAL0444924.1"/>
    </source>
</evidence>
<dbReference type="InterPro" id="IPR012337">
    <property type="entry name" value="RNaseH-like_sf"/>
</dbReference>
<dbReference type="InterPro" id="IPR044730">
    <property type="entry name" value="RNase_H-like_dom_plant"/>
</dbReference>
<dbReference type="PANTHER" id="PTHR47723:SF19">
    <property type="entry name" value="POLYNUCLEOTIDYL TRANSFERASE, RIBONUCLEASE H-LIKE SUPERFAMILY PROTEIN"/>
    <property type="match status" value="1"/>
</dbReference>
<reference evidence="2" key="2">
    <citation type="journal article" date="2024" name="Plant">
        <title>Genomic evolution and insights into agronomic trait innovations of Sesamum species.</title>
        <authorList>
            <person name="Miao H."/>
            <person name="Wang L."/>
            <person name="Qu L."/>
            <person name="Liu H."/>
            <person name="Sun Y."/>
            <person name="Le M."/>
            <person name="Wang Q."/>
            <person name="Wei S."/>
            <person name="Zheng Y."/>
            <person name="Lin W."/>
            <person name="Duan Y."/>
            <person name="Cao H."/>
            <person name="Xiong S."/>
            <person name="Wang X."/>
            <person name="Wei L."/>
            <person name="Li C."/>
            <person name="Ma Q."/>
            <person name="Ju M."/>
            <person name="Zhao R."/>
            <person name="Li G."/>
            <person name="Mu C."/>
            <person name="Tian Q."/>
            <person name="Mei H."/>
            <person name="Zhang T."/>
            <person name="Gao T."/>
            <person name="Zhang H."/>
        </authorList>
    </citation>
    <scope>NUCLEOTIDE SEQUENCE</scope>
    <source>
        <strain evidence="2">KEN1</strain>
    </source>
</reference>
<dbReference type="SUPFAM" id="SSF53098">
    <property type="entry name" value="Ribonuclease H-like"/>
    <property type="match status" value="1"/>
</dbReference>
<dbReference type="InterPro" id="IPR053151">
    <property type="entry name" value="RNase_H-like"/>
</dbReference>
<sequence>MRKAEHLKGNLNVVCSLQIPLPQLKNNQKSLIVYWKKTNVGWVKLNIDRASRGNPGTSGAGGIVRNHMGQVLFAFTEPLGITNNIVAKLKALLRGLQLCTKKGFTRIWIELDALHVIRLISSQNIGSWYLQSDIQKIRFYLAQLETKISHIILEGNQAADFLANQACATDNPSILFNEQLQDKLAGTIKLDALCLPYIRSVVT</sequence>
<proteinExistence type="predicted"/>
<dbReference type="InterPro" id="IPR036397">
    <property type="entry name" value="RNaseH_sf"/>
</dbReference>
<dbReference type="PROSITE" id="PS50879">
    <property type="entry name" value="RNASE_H_1"/>
    <property type="match status" value="1"/>
</dbReference>
<dbReference type="AlphaFoldDB" id="A0AAW2WT05"/>
<name>A0AAW2WT05_9LAMI</name>
<dbReference type="PANTHER" id="PTHR47723">
    <property type="entry name" value="OS05G0353850 PROTEIN"/>
    <property type="match status" value="1"/>
</dbReference>
<accession>A0AAW2WT05</accession>
<dbReference type="GO" id="GO:0003676">
    <property type="term" value="F:nucleic acid binding"/>
    <property type="evidence" value="ECO:0007669"/>
    <property type="project" value="InterPro"/>
</dbReference>
<feature type="domain" description="RNase H type-1" evidence="1">
    <location>
        <begin position="39"/>
        <end position="168"/>
    </location>
</feature>
<dbReference type="EMBL" id="JACGWN010000007">
    <property type="protein sequence ID" value="KAL0444924.1"/>
    <property type="molecule type" value="Genomic_DNA"/>
</dbReference>
<protein>
    <submittedName>
        <fullName evidence="2">Ribonuclease H protein</fullName>
    </submittedName>
</protein>
<evidence type="ECO:0000259" key="1">
    <source>
        <dbReference type="PROSITE" id="PS50879"/>
    </source>
</evidence>
<reference evidence="2" key="1">
    <citation type="submission" date="2020-06" db="EMBL/GenBank/DDBJ databases">
        <authorList>
            <person name="Li T."/>
            <person name="Hu X."/>
            <person name="Zhang T."/>
            <person name="Song X."/>
            <person name="Zhang H."/>
            <person name="Dai N."/>
            <person name="Sheng W."/>
            <person name="Hou X."/>
            <person name="Wei L."/>
        </authorList>
    </citation>
    <scope>NUCLEOTIDE SEQUENCE</scope>
    <source>
        <strain evidence="2">KEN1</strain>
        <tissue evidence="2">Leaf</tissue>
    </source>
</reference>
<comment type="caution">
    <text evidence="2">The sequence shown here is derived from an EMBL/GenBank/DDBJ whole genome shotgun (WGS) entry which is preliminary data.</text>
</comment>
<dbReference type="Gene3D" id="3.30.420.10">
    <property type="entry name" value="Ribonuclease H-like superfamily/Ribonuclease H"/>
    <property type="match status" value="1"/>
</dbReference>
<dbReference type="CDD" id="cd06222">
    <property type="entry name" value="RNase_H_like"/>
    <property type="match status" value="1"/>
</dbReference>
<gene>
    <name evidence="2" type="ORF">Slati_2215100</name>
</gene>
<organism evidence="2">
    <name type="scientific">Sesamum latifolium</name>
    <dbReference type="NCBI Taxonomy" id="2727402"/>
    <lineage>
        <taxon>Eukaryota</taxon>
        <taxon>Viridiplantae</taxon>
        <taxon>Streptophyta</taxon>
        <taxon>Embryophyta</taxon>
        <taxon>Tracheophyta</taxon>
        <taxon>Spermatophyta</taxon>
        <taxon>Magnoliopsida</taxon>
        <taxon>eudicotyledons</taxon>
        <taxon>Gunneridae</taxon>
        <taxon>Pentapetalae</taxon>
        <taxon>asterids</taxon>
        <taxon>lamiids</taxon>
        <taxon>Lamiales</taxon>
        <taxon>Pedaliaceae</taxon>
        <taxon>Sesamum</taxon>
    </lineage>
</organism>
<dbReference type="InterPro" id="IPR002156">
    <property type="entry name" value="RNaseH_domain"/>
</dbReference>
<dbReference type="Pfam" id="PF13456">
    <property type="entry name" value="RVT_3"/>
    <property type="match status" value="1"/>
</dbReference>
<dbReference type="GO" id="GO:0004523">
    <property type="term" value="F:RNA-DNA hybrid ribonuclease activity"/>
    <property type="evidence" value="ECO:0007669"/>
    <property type="project" value="InterPro"/>
</dbReference>